<dbReference type="Pfam" id="PF06161">
    <property type="entry name" value="DUF975"/>
    <property type="match status" value="1"/>
</dbReference>
<dbReference type="PANTHER" id="PTHR40076">
    <property type="entry name" value="MEMBRANE PROTEIN-RELATED"/>
    <property type="match status" value="1"/>
</dbReference>
<evidence type="ECO:0008006" key="4">
    <source>
        <dbReference type="Google" id="ProtNLM"/>
    </source>
</evidence>
<evidence type="ECO:0000256" key="1">
    <source>
        <dbReference type="SAM" id="Phobius"/>
    </source>
</evidence>
<dbReference type="STRING" id="1801766.A2997_01440"/>
<keyword evidence="1" id="KW-0812">Transmembrane</keyword>
<organism evidence="2 3">
    <name type="scientific">Candidatus Nomurabacteria bacterium RIFCSPLOWO2_01_FULL_36_10b</name>
    <dbReference type="NCBI Taxonomy" id="1801766"/>
    <lineage>
        <taxon>Bacteria</taxon>
        <taxon>Candidatus Nomuraibacteriota</taxon>
    </lineage>
</organism>
<dbReference type="PANTHER" id="PTHR40076:SF1">
    <property type="entry name" value="MEMBRANE PROTEIN"/>
    <property type="match status" value="1"/>
</dbReference>
<feature type="transmembrane region" description="Helical" evidence="1">
    <location>
        <begin position="101"/>
        <end position="122"/>
    </location>
</feature>
<dbReference type="Proteomes" id="UP000179448">
    <property type="component" value="Unassembled WGS sequence"/>
</dbReference>
<comment type="caution">
    <text evidence="2">The sequence shown here is derived from an EMBL/GenBank/DDBJ whole genome shotgun (WGS) entry which is preliminary data.</text>
</comment>
<feature type="transmembrane region" description="Helical" evidence="1">
    <location>
        <begin position="24"/>
        <end position="56"/>
    </location>
</feature>
<proteinExistence type="predicted"/>
<evidence type="ECO:0000313" key="2">
    <source>
        <dbReference type="EMBL" id="OGI83375.1"/>
    </source>
</evidence>
<protein>
    <recommendedName>
        <fullName evidence="4">Glycerophosphoryl diester phosphodiesterase membrane domain-containing protein</fullName>
    </recommendedName>
</protein>
<feature type="transmembrane region" description="Helical" evidence="1">
    <location>
        <begin position="143"/>
        <end position="162"/>
    </location>
</feature>
<name>A0A1F6WNQ8_9BACT</name>
<gene>
    <name evidence="2" type="ORF">A2997_01440</name>
</gene>
<evidence type="ECO:0000313" key="3">
    <source>
        <dbReference type="Proteomes" id="UP000179448"/>
    </source>
</evidence>
<dbReference type="InterPro" id="IPR010380">
    <property type="entry name" value="DUF975"/>
</dbReference>
<feature type="transmembrane region" description="Helical" evidence="1">
    <location>
        <begin position="77"/>
        <end position="95"/>
    </location>
</feature>
<keyword evidence="1" id="KW-1133">Transmembrane helix</keyword>
<keyword evidence="1" id="KW-0472">Membrane</keyword>
<accession>A0A1F6WNQ8</accession>
<feature type="transmembrane region" description="Helical" evidence="1">
    <location>
        <begin position="168"/>
        <end position="186"/>
    </location>
</feature>
<dbReference type="AlphaFoldDB" id="A0A1F6WNQ8"/>
<sequence>MTTQTTFLINDIFKKSWGIYKKDAWGFILFVVIILILEIAGIPVSLLSIIVTPLLIKYTLLAINNEKPSFKQTIKEVDARIILYYIIASLIFGLINMIGTILLIIPGIIALTTFYFYSFGIIDKRMGPIESLKYSQKITKGHRWKIFVFGLVCILLLILGAIPIGLGLLITFPLTTIASALVYKYLVTKHSENSNVVNATA</sequence>
<reference evidence="2 3" key="1">
    <citation type="journal article" date="2016" name="Nat. Commun.">
        <title>Thousands of microbial genomes shed light on interconnected biogeochemical processes in an aquifer system.</title>
        <authorList>
            <person name="Anantharaman K."/>
            <person name="Brown C.T."/>
            <person name="Hug L.A."/>
            <person name="Sharon I."/>
            <person name="Castelle C.J."/>
            <person name="Probst A.J."/>
            <person name="Thomas B.C."/>
            <person name="Singh A."/>
            <person name="Wilkins M.J."/>
            <person name="Karaoz U."/>
            <person name="Brodie E.L."/>
            <person name="Williams K.H."/>
            <person name="Hubbard S.S."/>
            <person name="Banfield J.F."/>
        </authorList>
    </citation>
    <scope>NUCLEOTIDE SEQUENCE [LARGE SCALE GENOMIC DNA]</scope>
</reference>
<dbReference type="EMBL" id="MFUQ01000018">
    <property type="protein sequence ID" value="OGI83375.1"/>
    <property type="molecule type" value="Genomic_DNA"/>
</dbReference>